<dbReference type="Proteomes" id="UP001160142">
    <property type="component" value="Unassembled WGS sequence"/>
</dbReference>
<reference evidence="8 9" key="1">
    <citation type="submission" date="2023-04" db="EMBL/GenBank/DDBJ databases">
        <title>Genome Encyclopedia of Bacteria and Archaea VI: Functional Genomics of Type Strains.</title>
        <authorList>
            <person name="Whitman W."/>
        </authorList>
    </citation>
    <scope>NUCLEOTIDE SEQUENCE [LARGE SCALE GENOMIC DNA]</scope>
    <source>
        <strain evidence="8 9">SG_E_30_P1</strain>
    </source>
</reference>
<protein>
    <submittedName>
        <fullName evidence="8">1-phosphofructokinase</fullName>
        <ecNumber evidence="8">2.7.1.56</ecNumber>
    </submittedName>
</protein>
<dbReference type="InterPro" id="IPR017583">
    <property type="entry name" value="Tagatose/fructose_Pkinase"/>
</dbReference>
<keyword evidence="5" id="KW-0067">ATP-binding</keyword>
<keyword evidence="2 6" id="KW-0808">Transferase</keyword>
<accession>A0ABT6KKY8</accession>
<dbReference type="EC" id="2.7.1.56" evidence="8"/>
<dbReference type="SUPFAM" id="SSF53613">
    <property type="entry name" value="Ribokinase-like"/>
    <property type="match status" value="1"/>
</dbReference>
<proteinExistence type="inferred from homology"/>
<evidence type="ECO:0000256" key="6">
    <source>
        <dbReference type="PIRNR" id="PIRNR000535"/>
    </source>
</evidence>
<dbReference type="Gene3D" id="3.40.1190.20">
    <property type="match status" value="1"/>
</dbReference>
<evidence type="ECO:0000256" key="5">
    <source>
        <dbReference type="ARBA" id="ARBA00022840"/>
    </source>
</evidence>
<evidence type="ECO:0000256" key="2">
    <source>
        <dbReference type="ARBA" id="ARBA00022679"/>
    </source>
</evidence>
<comment type="caution">
    <text evidence="8">The sequence shown here is derived from an EMBL/GenBank/DDBJ whole genome shotgun (WGS) entry which is preliminary data.</text>
</comment>
<name>A0ABT6KKY8_9MICO</name>
<comment type="similarity">
    <text evidence="1">Belongs to the carbohydrate kinase PfkB family.</text>
</comment>
<dbReference type="PANTHER" id="PTHR46566:SF2">
    <property type="entry name" value="ATP-DEPENDENT 6-PHOSPHOFRUCTOKINASE ISOZYME 2"/>
    <property type="match status" value="1"/>
</dbReference>
<dbReference type="PIRSF" id="PIRSF000535">
    <property type="entry name" value="1PFK/6PFK/LacC"/>
    <property type="match status" value="1"/>
</dbReference>
<evidence type="ECO:0000256" key="1">
    <source>
        <dbReference type="ARBA" id="ARBA00010688"/>
    </source>
</evidence>
<dbReference type="EMBL" id="JARXVQ010000001">
    <property type="protein sequence ID" value="MDH6180666.1"/>
    <property type="molecule type" value="Genomic_DNA"/>
</dbReference>
<keyword evidence="3" id="KW-0547">Nucleotide-binding</keyword>
<evidence type="ECO:0000313" key="8">
    <source>
        <dbReference type="EMBL" id="MDH6180666.1"/>
    </source>
</evidence>
<dbReference type="GO" id="GO:0008662">
    <property type="term" value="F:1-phosphofructokinase activity"/>
    <property type="evidence" value="ECO:0007669"/>
    <property type="project" value="UniProtKB-EC"/>
</dbReference>
<sequence length="317" mass="33272">MRVVIFAPSPVLTITVEGDADSGEPDVHVHPGGQGVWQARMLRQLGADVTLCGVFTGETGVVQKHLLNDEGIDVIAVDRPGRGGAYIHDRRSGERATMVETGGDSLSRHELDEVYGHVIGAALDADLAILSGPASDDALPAEVYRRLASDLRETGRRVIVDLAGERLVAAIEGRAYLVKVSDEELLADGLITESTTDDISTAIARMRESGVEVIVVTRAEKPLLLLAEDVLSEVSTPHMQVADHRGAGDSLTAGIAAALGRGSTPEEAVRLGAAAGALNVTRHGLGTGDAETIARFTELVDVRQVTGPNDTSEGETP</sequence>
<keyword evidence="9" id="KW-1185">Reference proteome</keyword>
<dbReference type="Pfam" id="PF00294">
    <property type="entry name" value="PfkB"/>
    <property type="match status" value="1"/>
</dbReference>
<dbReference type="InterPro" id="IPR011611">
    <property type="entry name" value="PfkB_dom"/>
</dbReference>
<dbReference type="InterPro" id="IPR029056">
    <property type="entry name" value="Ribokinase-like"/>
</dbReference>
<feature type="domain" description="Carbohydrate kinase PfkB" evidence="7">
    <location>
        <begin position="23"/>
        <end position="288"/>
    </location>
</feature>
<organism evidence="8 9">
    <name type="scientific">Antiquaquibacter oligotrophicus</name>
    <dbReference type="NCBI Taxonomy" id="2880260"/>
    <lineage>
        <taxon>Bacteria</taxon>
        <taxon>Bacillati</taxon>
        <taxon>Actinomycetota</taxon>
        <taxon>Actinomycetes</taxon>
        <taxon>Micrococcales</taxon>
        <taxon>Microbacteriaceae</taxon>
        <taxon>Antiquaquibacter</taxon>
    </lineage>
</organism>
<keyword evidence="4" id="KW-0418">Kinase</keyword>
<evidence type="ECO:0000256" key="3">
    <source>
        <dbReference type="ARBA" id="ARBA00022741"/>
    </source>
</evidence>
<dbReference type="RefSeq" id="WP_322133008.1">
    <property type="nucleotide sequence ID" value="NZ_CP085036.1"/>
</dbReference>
<evidence type="ECO:0000313" key="9">
    <source>
        <dbReference type="Proteomes" id="UP001160142"/>
    </source>
</evidence>
<evidence type="ECO:0000259" key="7">
    <source>
        <dbReference type="Pfam" id="PF00294"/>
    </source>
</evidence>
<gene>
    <name evidence="8" type="ORF">M2152_000848</name>
</gene>
<evidence type="ECO:0000256" key="4">
    <source>
        <dbReference type="ARBA" id="ARBA00022777"/>
    </source>
</evidence>
<dbReference type="PANTHER" id="PTHR46566">
    <property type="entry name" value="1-PHOSPHOFRUCTOKINASE-RELATED"/>
    <property type="match status" value="1"/>
</dbReference>